<feature type="transmembrane region" description="Helical" evidence="7">
    <location>
        <begin position="374"/>
        <end position="395"/>
    </location>
</feature>
<dbReference type="Proteomes" id="UP000236630">
    <property type="component" value="Unassembled WGS sequence"/>
</dbReference>
<feature type="transmembrane region" description="Helical" evidence="7">
    <location>
        <begin position="1083"/>
        <end position="1108"/>
    </location>
</feature>
<feature type="region of interest" description="Disordered" evidence="6">
    <location>
        <begin position="1"/>
        <end position="32"/>
    </location>
</feature>
<dbReference type="CDD" id="cd17416">
    <property type="entry name" value="MFS_NPF1_2"/>
    <property type="match status" value="2"/>
</dbReference>
<feature type="transmembrane region" description="Helical" evidence="7">
    <location>
        <begin position="730"/>
        <end position="756"/>
    </location>
</feature>
<evidence type="ECO:0000313" key="8">
    <source>
        <dbReference type="EMBL" id="GAY65783.1"/>
    </source>
</evidence>
<feature type="transmembrane region" description="Helical" evidence="7">
    <location>
        <begin position="776"/>
        <end position="796"/>
    </location>
</feature>
<organism evidence="8 9">
    <name type="scientific">Citrus unshiu</name>
    <name type="common">Satsuma mandarin</name>
    <name type="synonym">Citrus nobilis var. unshiu</name>
    <dbReference type="NCBI Taxonomy" id="55188"/>
    <lineage>
        <taxon>Eukaryota</taxon>
        <taxon>Viridiplantae</taxon>
        <taxon>Streptophyta</taxon>
        <taxon>Embryophyta</taxon>
        <taxon>Tracheophyta</taxon>
        <taxon>Spermatophyta</taxon>
        <taxon>Magnoliopsida</taxon>
        <taxon>eudicotyledons</taxon>
        <taxon>Gunneridae</taxon>
        <taxon>Pentapetalae</taxon>
        <taxon>rosids</taxon>
        <taxon>malvids</taxon>
        <taxon>Sapindales</taxon>
        <taxon>Rutaceae</taxon>
        <taxon>Aurantioideae</taxon>
        <taxon>Citrus</taxon>
    </lineage>
</organism>
<feature type="transmembrane region" description="Helical" evidence="7">
    <location>
        <begin position="498"/>
        <end position="518"/>
    </location>
</feature>
<feature type="transmembrane region" description="Helical" evidence="7">
    <location>
        <begin position="658"/>
        <end position="676"/>
    </location>
</feature>
<comment type="similarity">
    <text evidence="2">Belongs to the major facilitator superfamily. Proton-dependent oligopeptide transporter (POT/PTR) (TC 2.A.17) family.</text>
</comment>
<evidence type="ECO:0000256" key="7">
    <source>
        <dbReference type="SAM" id="Phobius"/>
    </source>
</evidence>
<evidence type="ECO:0000256" key="6">
    <source>
        <dbReference type="SAM" id="MobiDB-lite"/>
    </source>
</evidence>
<comment type="caution">
    <text evidence="8">The sequence shown here is derived from an EMBL/GenBank/DDBJ whole genome shotgun (WGS) entry which is preliminary data.</text>
</comment>
<feature type="transmembrane region" description="Helical" evidence="7">
    <location>
        <begin position="196"/>
        <end position="215"/>
    </location>
</feature>
<reference evidence="8 9" key="1">
    <citation type="journal article" date="2017" name="Front. Genet.">
        <title>Draft sequencing of the heterozygous diploid genome of Satsuma (Citrus unshiu Marc.) using a hybrid assembly approach.</title>
        <authorList>
            <person name="Shimizu T."/>
            <person name="Tanizawa Y."/>
            <person name="Mochizuki T."/>
            <person name="Nagasaki H."/>
            <person name="Yoshioka T."/>
            <person name="Toyoda A."/>
            <person name="Fujiyama A."/>
            <person name="Kaminuma E."/>
            <person name="Nakamura Y."/>
        </authorList>
    </citation>
    <scope>NUCLEOTIDE SEQUENCE [LARGE SCALE GENOMIC DNA]</scope>
    <source>
        <strain evidence="9">cv. Miyagawa wase</strain>
    </source>
</reference>
<keyword evidence="3 7" id="KW-0812">Transmembrane</keyword>
<dbReference type="PANTHER" id="PTHR11654">
    <property type="entry name" value="OLIGOPEPTIDE TRANSPORTER-RELATED"/>
    <property type="match status" value="1"/>
</dbReference>
<comment type="subcellular location">
    <subcellularLocation>
        <location evidence="1">Membrane</location>
        <topology evidence="1">Multi-pass membrane protein</topology>
    </subcellularLocation>
</comment>
<feature type="transmembrane region" description="Helical" evidence="7">
    <location>
        <begin position="457"/>
        <end position="478"/>
    </location>
</feature>
<keyword evidence="9" id="KW-1185">Reference proteome</keyword>
<accession>A0A2H5QME3</accession>
<evidence type="ECO:0000256" key="1">
    <source>
        <dbReference type="ARBA" id="ARBA00004141"/>
    </source>
</evidence>
<evidence type="ECO:0000313" key="9">
    <source>
        <dbReference type="Proteomes" id="UP000236630"/>
    </source>
</evidence>
<feature type="transmembrane region" description="Helical" evidence="7">
    <location>
        <begin position="961"/>
        <end position="979"/>
    </location>
</feature>
<dbReference type="SUPFAM" id="SSF103473">
    <property type="entry name" value="MFS general substrate transporter"/>
    <property type="match status" value="2"/>
</dbReference>
<keyword evidence="4 7" id="KW-1133">Transmembrane helix</keyword>
<feature type="transmembrane region" description="Helical" evidence="7">
    <location>
        <begin position="1128"/>
        <end position="1151"/>
    </location>
</feature>
<dbReference type="EMBL" id="BDQV01000514">
    <property type="protein sequence ID" value="GAY65783.1"/>
    <property type="molecule type" value="Genomic_DNA"/>
</dbReference>
<feature type="compositionally biased region" description="Basic and acidic residues" evidence="6">
    <location>
        <begin position="1"/>
        <end position="16"/>
    </location>
</feature>
<dbReference type="AlphaFoldDB" id="A0A2H5QME3"/>
<feature type="transmembrane region" description="Helical" evidence="7">
    <location>
        <begin position="74"/>
        <end position="95"/>
    </location>
</feature>
<dbReference type="GO" id="GO:0016020">
    <property type="term" value="C:membrane"/>
    <property type="evidence" value="ECO:0007669"/>
    <property type="project" value="UniProtKB-SubCell"/>
</dbReference>
<feature type="transmembrane region" description="Helical" evidence="7">
    <location>
        <begin position="418"/>
        <end position="437"/>
    </location>
</feature>
<sequence length="1184" mass="131260">MEEMKPQRDSEKKMEASPHQQIKQPPSKPEGGSLRTMPFIIVNESFEKVASYGLLPNMIFYLMNGYHVEAANGASMLSIWSSISNFLAIVGAFLADSYMGRFWVILLGSFSSLLGTTTLWSTAMIPQLKPAPCNQLVSSNCSSATPAQFAILLSSFALISIGAGCVRPCSIAFGADQLDNKDNPKNKRVLETFFNWYYASTSVSGMLAFTIIVYIQDHLGWKIGFGVRAILMVLSTLMFLFGSHLYIKVQPDKSLFTSFIQVIVASLRKISLYPSSNTVNYYHAKDSNYVTPTDNLRFLNKACMIENPEEDLNPDGTASNPWKLCSIGQVESLKALLRITPMCSTGIIILLSLNQQTFATLQAKTMDRHISPSFQIPAGSFTVFTIITVTLWIAIYDRAVVPILVKFTGHPRGLSPKMRMGIGLLLSAVSMAAAAVVENKRRKFAIDQGLVDEPQKVMDMSAMWLIPQFSLIGLAEAFNAIGQIEFYYSQLPKSMSSMAMAIFTLGMAVANLLGGLLVKIVDRVTRKHGKESWLSSNLNKGHLDYFYWLLMAMCLVNFGYFLVCCWAYGPSVDVAEMPTDKMPERNEDTSGIREPPTLKMETNTNQEMTKSKKGGLRTMPFIIANEAFEKVAGVGLHANMIFYLILEYHMSGPEGANVLFLWGAISNFLPIIGASISDSFLGRFRVIALGTFTALLGMILLWLTAIIPAARPPKCNPFIEICPAAKPRQLGFLFSSFVLMSIGAGGIRPCSLAFGADQFHNPDNPNNERILQTFFNWYYASVGLSYMASITLIVYIQDKAGWVVGFGVPVGLMLFSTVMFILGSSLYIKPKANKVLFTGFGQVISAAWKNRHLPLPPTDADRWYYYKGSKLTAPTEKLRFLNRACVVQNREKELDLDGKAIEPWKLCTVKQVEELKAIIKVLPIWSSGIMIAVTISQYTFPQLQAKSMDRHIFSEKLKIPPGSFGVFAILTLTIWVAIYDRVVVPLLSKFTNRPRGLSYRQRIGIGLAISCVAMAVAALVERKRRSAAIREGLADNPEGVVALTAMWLVPQNCLIGLAEAFNAIGQIEFYYSQFPKTMSSIGVALLSLGMAVGNLVGSLIVTILNRVTGSGGKVSWVSTNVNRAHYDYYYWILCILSVVNFFYFIACSWAYGSCEDIKVWDEGEAMKEHEMPPTKESPIVHPRT</sequence>
<feature type="transmembrane region" description="Helical" evidence="7">
    <location>
        <begin position="688"/>
        <end position="710"/>
    </location>
</feature>
<protein>
    <submittedName>
        <fullName evidence="8">Uncharacterized protein</fullName>
    </submittedName>
</protein>
<proteinExistence type="inferred from homology"/>
<evidence type="ECO:0000256" key="3">
    <source>
        <dbReference type="ARBA" id="ARBA00022692"/>
    </source>
</evidence>
<feature type="transmembrane region" description="Helical" evidence="7">
    <location>
        <begin position="102"/>
        <end position="120"/>
    </location>
</feature>
<name>A0A2H5QME3_CITUN</name>
<feature type="transmembrane region" description="Helical" evidence="7">
    <location>
        <begin position="545"/>
        <end position="569"/>
    </location>
</feature>
<feature type="transmembrane region" description="Helical" evidence="7">
    <location>
        <begin position="227"/>
        <end position="247"/>
    </location>
</feature>
<evidence type="ECO:0000256" key="4">
    <source>
        <dbReference type="ARBA" id="ARBA00022989"/>
    </source>
</evidence>
<keyword evidence="5 7" id="KW-0472">Membrane</keyword>
<feature type="transmembrane region" description="Helical" evidence="7">
    <location>
        <begin position="803"/>
        <end position="828"/>
    </location>
</feature>
<evidence type="ECO:0000256" key="2">
    <source>
        <dbReference type="ARBA" id="ARBA00005982"/>
    </source>
</evidence>
<dbReference type="Pfam" id="PF00854">
    <property type="entry name" value="PTR2"/>
    <property type="match status" value="2"/>
</dbReference>
<dbReference type="InterPro" id="IPR000109">
    <property type="entry name" value="POT_fam"/>
</dbReference>
<evidence type="ECO:0000256" key="5">
    <source>
        <dbReference type="ARBA" id="ARBA00023136"/>
    </source>
</evidence>
<dbReference type="GO" id="GO:0022857">
    <property type="term" value="F:transmembrane transporter activity"/>
    <property type="evidence" value="ECO:0007669"/>
    <property type="project" value="InterPro"/>
</dbReference>
<dbReference type="Gene3D" id="1.20.1250.20">
    <property type="entry name" value="MFS general substrate transporter like domains"/>
    <property type="match status" value="2"/>
</dbReference>
<gene>
    <name evidence="8" type="ORF">CUMW_243690</name>
</gene>
<dbReference type="InterPro" id="IPR036259">
    <property type="entry name" value="MFS_trans_sf"/>
</dbReference>
<feature type="transmembrane region" description="Helical" evidence="7">
    <location>
        <begin position="999"/>
        <end position="1020"/>
    </location>
</feature>
<feature type="transmembrane region" description="Helical" evidence="7">
    <location>
        <begin position="149"/>
        <end position="175"/>
    </location>
</feature>